<feature type="coiled-coil region" evidence="5">
    <location>
        <begin position="308"/>
        <end position="335"/>
    </location>
</feature>
<dbReference type="InterPro" id="IPR013932">
    <property type="entry name" value="TATA-bd_TIP120"/>
</dbReference>
<keyword evidence="3" id="KW-0833">Ubl conjugation pathway</keyword>
<dbReference type="InParanoid" id="A5E041"/>
<evidence type="ECO:0000256" key="2">
    <source>
        <dbReference type="ARBA" id="ARBA00022737"/>
    </source>
</evidence>
<dbReference type="InterPro" id="IPR039852">
    <property type="entry name" value="CAND1/CAND2"/>
</dbReference>
<dbReference type="InterPro" id="IPR016024">
    <property type="entry name" value="ARM-type_fold"/>
</dbReference>
<proteinExistence type="inferred from homology"/>
<dbReference type="InterPro" id="IPR021133">
    <property type="entry name" value="HEAT_type_2"/>
</dbReference>
<evidence type="ECO:0000313" key="8">
    <source>
        <dbReference type="EMBL" id="EDK44799.1"/>
    </source>
</evidence>
<dbReference type="OMA" id="WKLRAKA"/>
<evidence type="ECO:0000259" key="7">
    <source>
        <dbReference type="Pfam" id="PF08623"/>
    </source>
</evidence>
<comment type="similarity">
    <text evidence="1">Belongs to the CAND family.</text>
</comment>
<dbReference type="VEuPathDB" id="FungiDB:LELG_02978"/>
<dbReference type="PROSITE" id="PS50077">
    <property type="entry name" value="HEAT_REPEAT"/>
    <property type="match status" value="1"/>
</dbReference>
<feature type="domain" description="TATA-binding protein interacting (TIP20)" evidence="7">
    <location>
        <begin position="1059"/>
        <end position="1238"/>
    </location>
</feature>
<dbReference type="GeneID" id="5233098"/>
<accession>A5E041</accession>
<dbReference type="HOGENOM" id="CLU_265739_0_0_1"/>
<evidence type="ECO:0000256" key="4">
    <source>
        <dbReference type="PROSITE-ProRule" id="PRU00103"/>
    </source>
</evidence>
<evidence type="ECO:0000256" key="6">
    <source>
        <dbReference type="SAM" id="MobiDB-lite"/>
    </source>
</evidence>
<name>A5E041_LODEL</name>
<evidence type="ECO:0000313" key="9">
    <source>
        <dbReference type="Proteomes" id="UP000001996"/>
    </source>
</evidence>
<evidence type="ECO:0000256" key="3">
    <source>
        <dbReference type="ARBA" id="ARBA00022786"/>
    </source>
</evidence>
<dbReference type="AlphaFoldDB" id="A5E041"/>
<evidence type="ECO:0000256" key="5">
    <source>
        <dbReference type="SAM" id="Coils"/>
    </source>
</evidence>
<keyword evidence="9" id="KW-1185">Reference proteome</keyword>
<organism evidence="8 9">
    <name type="scientific">Lodderomyces elongisporus (strain ATCC 11503 / CBS 2605 / JCM 1781 / NBRC 1676 / NRRL YB-4239)</name>
    <name type="common">Yeast</name>
    <name type="synonym">Saccharomyces elongisporus</name>
    <dbReference type="NCBI Taxonomy" id="379508"/>
    <lineage>
        <taxon>Eukaryota</taxon>
        <taxon>Fungi</taxon>
        <taxon>Dikarya</taxon>
        <taxon>Ascomycota</taxon>
        <taxon>Saccharomycotina</taxon>
        <taxon>Pichiomycetes</taxon>
        <taxon>Debaryomycetaceae</taxon>
        <taxon>Candida/Lodderomyces clade</taxon>
        <taxon>Lodderomyces</taxon>
    </lineage>
</organism>
<evidence type="ECO:0000256" key="1">
    <source>
        <dbReference type="ARBA" id="ARBA00007657"/>
    </source>
</evidence>
<keyword evidence="2" id="KW-0677">Repeat</keyword>
<feature type="compositionally biased region" description="Acidic residues" evidence="6">
    <location>
        <begin position="372"/>
        <end position="391"/>
    </location>
</feature>
<dbReference type="GO" id="GO:0010265">
    <property type="term" value="P:SCF complex assembly"/>
    <property type="evidence" value="ECO:0007669"/>
    <property type="project" value="InterPro"/>
</dbReference>
<dbReference type="PANTHER" id="PTHR12696">
    <property type="entry name" value="TIP120"/>
    <property type="match status" value="1"/>
</dbReference>
<dbReference type="Proteomes" id="UP000001996">
    <property type="component" value="Unassembled WGS sequence"/>
</dbReference>
<gene>
    <name evidence="8" type="ORF">LELG_02978</name>
</gene>
<keyword evidence="5" id="KW-0175">Coiled coil</keyword>
<dbReference type="Gene3D" id="1.25.10.10">
    <property type="entry name" value="Leucine-rich Repeat Variant"/>
    <property type="match status" value="1"/>
</dbReference>
<dbReference type="SUPFAM" id="SSF48371">
    <property type="entry name" value="ARM repeat"/>
    <property type="match status" value="1"/>
</dbReference>
<reference evidence="8 9" key="1">
    <citation type="journal article" date="2009" name="Nature">
        <title>Evolution of pathogenicity and sexual reproduction in eight Candida genomes.</title>
        <authorList>
            <person name="Butler G."/>
            <person name="Rasmussen M.D."/>
            <person name="Lin M.F."/>
            <person name="Santos M.A."/>
            <person name="Sakthikumar S."/>
            <person name="Munro C.A."/>
            <person name="Rheinbay E."/>
            <person name="Grabherr M."/>
            <person name="Forche A."/>
            <person name="Reedy J.L."/>
            <person name="Agrafioti I."/>
            <person name="Arnaud M.B."/>
            <person name="Bates S."/>
            <person name="Brown A.J."/>
            <person name="Brunke S."/>
            <person name="Costanzo M.C."/>
            <person name="Fitzpatrick D.A."/>
            <person name="de Groot P.W."/>
            <person name="Harris D."/>
            <person name="Hoyer L.L."/>
            <person name="Hube B."/>
            <person name="Klis F.M."/>
            <person name="Kodira C."/>
            <person name="Lennard N."/>
            <person name="Logue M.E."/>
            <person name="Martin R."/>
            <person name="Neiman A.M."/>
            <person name="Nikolaou E."/>
            <person name="Quail M.A."/>
            <person name="Quinn J."/>
            <person name="Santos M.C."/>
            <person name="Schmitzberger F.F."/>
            <person name="Sherlock G."/>
            <person name="Shah P."/>
            <person name="Silverstein K.A."/>
            <person name="Skrzypek M.S."/>
            <person name="Soll D."/>
            <person name="Staggs R."/>
            <person name="Stansfield I."/>
            <person name="Stumpf M.P."/>
            <person name="Sudbery P.E."/>
            <person name="Srikantha T."/>
            <person name="Zeng Q."/>
            <person name="Berman J."/>
            <person name="Berriman M."/>
            <person name="Heitman J."/>
            <person name="Gow N.A."/>
            <person name="Lorenz M.C."/>
            <person name="Birren B.W."/>
            <person name="Kellis M."/>
            <person name="Cuomo C.A."/>
        </authorList>
    </citation>
    <scope>NUCLEOTIDE SEQUENCE [LARGE SCALE GENOMIC DNA]</scope>
    <source>
        <strain evidence="9">ATCC 11503 / BCRC 21390 / CBS 2605 / JCM 1781 / NBRC 1676 / NRRL YB-4239</strain>
    </source>
</reference>
<dbReference type="STRING" id="379508.A5E041"/>
<dbReference type="KEGG" id="lel:PVL30_003803"/>
<dbReference type="OrthoDB" id="6260732at2759"/>
<sequence>MPDLNFNYLQDRVKDVDPDIRFMALEDLRKYLNDETVTSSKSSISYHLDKLIPTLLTMLDDPNPDVQNQVIKSFEPMVRYLSNDSILLLVKELFALVQASNDPNNTSNGSSSSKTRNFRSFTISIPNMALRSLFAQSNSRDKSDFVSDKLSKSNYKFDRDLAKKIFSYILPKVFQNEIAFDNIELLIDLISEIGYALSPKQNLELAQYFIQVSFTEQGIIGKKAIVGAEHVIALIDQEHQISTLVDSVSQQFQASSLPNKSYIMYQLLSVVIRRRIKPSQVADIFDAVTKELYLDLHIGKTRETHKDDDDEEDEEDEEELDLDILEKQNALKEEAFTTLIDLVDAAFLPIDNKNTVLDVIQTFLQYDPLNQSDDEGFDIGSEEQDEEDGDDIDFSEDELEAVGEEENDGSWKLRLQASILSRVLIKSYPDTLDTVLDKILPILPIKDSNDQVVLEAVRSCIAIIHATSPRDAQPVQSLFEPIIERLNSCKEELIPVFLKLVESLNRFDNTVLIEASFKALEKRNINSLSSLEYLQFFTSVLKFHDDLSNLVINKIGDDIAINLEDKSFNMIIESLKCLKILLNHKESSKIANVEKLVSSLVTKVENRKQYPSELIRLAIEALGATLTNTTTTTTIENSTQEAIFDVLKSSISYEVTSKATLDVLNNIYTTKTLPDEYSEAIVDGLEQYILSANEATSTSALILLNKLALQTVSDKRKKETIISSLLKLLPLTNASNHKLIFEILTNWSQDLNESEQTLLADVIINLVNSDKILLHDELFFNMIRAYSQNFDNKVFYDKLASLLNPNLPVSAKISAIGADNLGKETHINAAIEQLHLLLKSNINDSQIAVAILFLAFANDDLLDVNELIELLRKENFTNEDNVKAVSTAIGLKVQRNPHAFITPILEAYKAETRSLTRSSLVEALRLVVDSCDQRQKTEIWDAIFSLQNNDFDPALIPELRKTGDVLGEIALSLEEHQIQQVVENQVDRRKIYLVLVFTKYLISNLELSNTGSRLLTYLVNASVEWLDIVDLDLRKIALGNLLTGIHIKPLILAPLLNLIILPKLAQQLSAEKDFKKIITMGPYKYTLDQGAELRKLCYEFIYSVMAADDTSLVQHDVDIQLLGKNIIEKGLLDDQPDIVVLACSNLGNFFDLHEMEAMELIRTGGTELIEQLVGALNKQLSKKLSAKASAQDTEIHQERIKSIVKLSKKIDLVLESTEIDNDENRQIQDIWNKFITDIKQQYTVYYSSTVV</sequence>
<dbReference type="eggNOG" id="KOG1824">
    <property type="taxonomic scope" value="Eukaryota"/>
</dbReference>
<protein>
    <recommendedName>
        <fullName evidence="7">TATA-binding protein interacting (TIP20) domain-containing protein</fullName>
    </recommendedName>
</protein>
<feature type="repeat" description="HEAT" evidence="4">
    <location>
        <begin position="51"/>
        <end position="86"/>
    </location>
</feature>
<dbReference type="InterPro" id="IPR011989">
    <property type="entry name" value="ARM-like"/>
</dbReference>
<dbReference type="Pfam" id="PF08623">
    <property type="entry name" value="TIP120"/>
    <property type="match status" value="1"/>
</dbReference>
<feature type="region of interest" description="Disordered" evidence="6">
    <location>
        <begin position="371"/>
        <end position="391"/>
    </location>
</feature>
<dbReference type="EMBL" id="CH981526">
    <property type="protein sequence ID" value="EDK44799.1"/>
    <property type="molecule type" value="Genomic_DNA"/>
</dbReference>